<proteinExistence type="inferred from homology"/>
<feature type="non-terminal residue" evidence="7">
    <location>
        <position position="1"/>
    </location>
</feature>
<sequence length="658" mass="72962">LNSWLVALSQCTASLPCEGESISSHYCASTAFPAVCEKKLLCYTALMTISDSQSDTRESGDSPLDALRSWMARENLSAFIIPSADPHQGEYVPARFMTRAFVSGFTGSAGTVVITREDAGLWTDSRYFLEAEESLKGTPFRLFRLHSGNTPDYPQWLASALSPRSRVAVDGQVVTVAWHQRVSPILMEAQIELVAVEDPFDQIWPNRPDLPAEPVHPLSEEIAGVSALEKIRSLQDVLDLQKAASHVISTLDDIAWTLNVRGSDVPYNPVFLAYLTISRDSPPILFTRTDRLSPEARDALALAGVELRPYQDFESHLQELPEPILIDPERTSWAVATKLFPREIRLQQQPSTGMKARKNATESRHLREAHRRDGLALVRFLAWMERAVEGGEALNEYSLAKKLQEFRQVDPHYVSDSFSTISGINGNGAIVHYSVTPETARPLTPPAIYLIDSGAQYRDGTTDITRTVAINPPQGPGTLQAFPGAPRDFTLVLKGHIALATLLFPEGTPGREIDAIARAPLWKELRNYGHGTGHGVGFFLNVHEGPQRIAPGSSDAPLQEGMICSNEPGLYRPGQYGIRIENLLRLEAVPETSPFGAFLRFETLSLCPIDRNLIDQDLLTPLEREWLDQYHHRVYTTLSEDLSGEDLLWLERATAPLS</sequence>
<dbReference type="Pfam" id="PF16188">
    <property type="entry name" value="Peptidase_M24_C"/>
    <property type="match status" value="1"/>
</dbReference>
<comment type="similarity">
    <text evidence="1">Belongs to the peptidase M24B family.</text>
</comment>
<dbReference type="PANTHER" id="PTHR43763:SF6">
    <property type="entry name" value="XAA-PRO AMINOPEPTIDASE 1"/>
    <property type="match status" value="1"/>
</dbReference>
<dbReference type="FunFam" id="3.90.230.10:FF:000009">
    <property type="entry name" value="xaa-Pro aminopeptidase 2"/>
    <property type="match status" value="1"/>
</dbReference>
<dbReference type="InterPro" id="IPR000994">
    <property type="entry name" value="Pept_M24"/>
</dbReference>
<keyword evidence="2" id="KW-0479">Metal-binding</keyword>
<evidence type="ECO:0000313" key="8">
    <source>
        <dbReference type="Proteomes" id="UP000186400"/>
    </source>
</evidence>
<organism evidence="7 8">
    <name type="scientific">Alkalispirochaeta americana</name>
    <dbReference type="NCBI Taxonomy" id="159291"/>
    <lineage>
        <taxon>Bacteria</taxon>
        <taxon>Pseudomonadati</taxon>
        <taxon>Spirochaetota</taxon>
        <taxon>Spirochaetia</taxon>
        <taxon>Spirochaetales</taxon>
        <taxon>Spirochaetaceae</taxon>
        <taxon>Alkalispirochaeta</taxon>
    </lineage>
</organism>
<dbReference type="SUPFAM" id="SSF53092">
    <property type="entry name" value="Creatinase/prolidase N-terminal domain"/>
    <property type="match status" value="1"/>
</dbReference>
<reference evidence="7 8" key="1">
    <citation type="submission" date="2017-01" db="EMBL/GenBank/DDBJ databases">
        <authorList>
            <person name="Mah S.A."/>
            <person name="Swanson W.J."/>
            <person name="Moy G.W."/>
            <person name="Vacquier V.D."/>
        </authorList>
    </citation>
    <scope>NUCLEOTIDE SEQUENCE [LARGE SCALE GENOMIC DNA]</scope>
    <source>
        <strain evidence="7 8">ASpG1</strain>
    </source>
</reference>
<dbReference type="AlphaFoldDB" id="A0A1N6SB77"/>
<feature type="domain" description="Creatinase N-terminal" evidence="5">
    <location>
        <begin position="64"/>
        <end position="202"/>
    </location>
</feature>
<feature type="domain" description="Peptidase M24 C-terminal" evidence="6">
    <location>
        <begin position="598"/>
        <end position="657"/>
    </location>
</feature>
<dbReference type="InterPro" id="IPR029149">
    <property type="entry name" value="Creatin/AminoP/Spt16_N"/>
</dbReference>
<keyword evidence="7" id="KW-0031">Aminopeptidase</keyword>
<dbReference type="EMBL" id="FTMS01000008">
    <property type="protein sequence ID" value="SIQ38287.1"/>
    <property type="molecule type" value="Genomic_DNA"/>
</dbReference>
<feature type="domain" description="Peptidase M24" evidence="4">
    <location>
        <begin position="365"/>
        <end position="584"/>
    </location>
</feature>
<evidence type="ECO:0000256" key="1">
    <source>
        <dbReference type="ARBA" id="ARBA00008766"/>
    </source>
</evidence>
<dbReference type="Pfam" id="PF01321">
    <property type="entry name" value="Creatinase_N"/>
    <property type="match status" value="1"/>
</dbReference>
<protein>
    <submittedName>
        <fullName evidence="7">Xaa-Pro aminopeptidase</fullName>
    </submittedName>
</protein>
<dbReference type="STRING" id="159291.SAMN05920897_1081"/>
<dbReference type="InterPro" id="IPR036005">
    <property type="entry name" value="Creatinase/aminopeptidase-like"/>
</dbReference>
<name>A0A1N6SB77_9SPIO</name>
<dbReference type="Gene3D" id="3.40.350.10">
    <property type="entry name" value="Creatinase/prolidase N-terminal domain"/>
    <property type="match status" value="2"/>
</dbReference>
<evidence type="ECO:0000259" key="5">
    <source>
        <dbReference type="Pfam" id="PF01321"/>
    </source>
</evidence>
<dbReference type="InterPro" id="IPR032416">
    <property type="entry name" value="Peptidase_M24_C"/>
</dbReference>
<keyword evidence="3" id="KW-0378">Hydrolase</keyword>
<dbReference type="Pfam" id="PF16189">
    <property type="entry name" value="Creatinase_N_2"/>
    <property type="match status" value="1"/>
</dbReference>
<dbReference type="GO" id="GO:0070006">
    <property type="term" value="F:metalloaminopeptidase activity"/>
    <property type="evidence" value="ECO:0007669"/>
    <property type="project" value="InterPro"/>
</dbReference>
<keyword evidence="7" id="KW-0645">Protease</keyword>
<dbReference type="Proteomes" id="UP000186400">
    <property type="component" value="Unassembled WGS sequence"/>
</dbReference>
<accession>A0A1N6SB77</accession>
<evidence type="ECO:0000256" key="3">
    <source>
        <dbReference type="ARBA" id="ARBA00022801"/>
    </source>
</evidence>
<dbReference type="GO" id="GO:0046872">
    <property type="term" value="F:metal ion binding"/>
    <property type="evidence" value="ECO:0007669"/>
    <property type="project" value="UniProtKB-KW"/>
</dbReference>
<dbReference type="SUPFAM" id="SSF55920">
    <property type="entry name" value="Creatinase/aminopeptidase"/>
    <property type="match status" value="1"/>
</dbReference>
<dbReference type="InterPro" id="IPR033740">
    <property type="entry name" value="Pept_M24B"/>
</dbReference>
<dbReference type="InterPro" id="IPR050422">
    <property type="entry name" value="X-Pro_aminopeptidase_P"/>
</dbReference>
<keyword evidence="8" id="KW-1185">Reference proteome</keyword>
<dbReference type="Pfam" id="PF00557">
    <property type="entry name" value="Peptidase_M24"/>
    <property type="match status" value="1"/>
</dbReference>
<dbReference type="Gene3D" id="3.90.230.10">
    <property type="entry name" value="Creatinase/methionine aminopeptidase superfamily"/>
    <property type="match status" value="1"/>
</dbReference>
<evidence type="ECO:0000259" key="6">
    <source>
        <dbReference type="Pfam" id="PF16188"/>
    </source>
</evidence>
<gene>
    <name evidence="7" type="ORF">SAMN05920897_1081</name>
</gene>
<dbReference type="GO" id="GO:0005737">
    <property type="term" value="C:cytoplasm"/>
    <property type="evidence" value="ECO:0007669"/>
    <property type="project" value="UniProtKB-ARBA"/>
</dbReference>
<dbReference type="PANTHER" id="PTHR43763">
    <property type="entry name" value="XAA-PRO AMINOPEPTIDASE 1"/>
    <property type="match status" value="1"/>
</dbReference>
<dbReference type="CDD" id="cd01085">
    <property type="entry name" value="APP"/>
    <property type="match status" value="1"/>
</dbReference>
<evidence type="ECO:0000259" key="4">
    <source>
        <dbReference type="Pfam" id="PF00557"/>
    </source>
</evidence>
<evidence type="ECO:0000313" key="7">
    <source>
        <dbReference type="EMBL" id="SIQ38287.1"/>
    </source>
</evidence>
<evidence type="ECO:0000256" key="2">
    <source>
        <dbReference type="ARBA" id="ARBA00022723"/>
    </source>
</evidence>
<dbReference type="InterPro" id="IPR000587">
    <property type="entry name" value="Creatinase_N"/>
</dbReference>